<evidence type="ECO:0000256" key="6">
    <source>
        <dbReference type="ARBA" id="ARBA00023242"/>
    </source>
</evidence>
<keyword evidence="4" id="KW-0238">DNA-binding</keyword>
<feature type="compositionally biased region" description="Basic residues" evidence="8">
    <location>
        <begin position="74"/>
        <end position="83"/>
    </location>
</feature>
<dbReference type="SMART" id="SM00338">
    <property type="entry name" value="BRLZ"/>
    <property type="match status" value="1"/>
</dbReference>
<feature type="compositionally biased region" description="Low complexity" evidence="8">
    <location>
        <begin position="10"/>
        <end position="38"/>
    </location>
</feature>
<evidence type="ECO:0000256" key="7">
    <source>
        <dbReference type="SAM" id="Coils"/>
    </source>
</evidence>
<feature type="region of interest" description="Disordered" evidence="8">
    <location>
        <begin position="1"/>
        <end position="38"/>
    </location>
</feature>
<keyword evidence="3" id="KW-0805">Transcription regulation</keyword>
<keyword evidence="7" id="KW-0175">Coiled coil</keyword>
<feature type="region of interest" description="Disordered" evidence="8">
    <location>
        <begin position="62"/>
        <end position="95"/>
    </location>
</feature>
<dbReference type="GO" id="GO:0005634">
    <property type="term" value="C:nucleus"/>
    <property type="evidence" value="ECO:0007669"/>
    <property type="project" value="UniProtKB-SubCell"/>
</dbReference>
<evidence type="ECO:0000259" key="9">
    <source>
        <dbReference type="PROSITE" id="PS50217"/>
    </source>
</evidence>
<dbReference type="Proteomes" id="UP001497516">
    <property type="component" value="Chromosome 2"/>
</dbReference>
<dbReference type="EMBL" id="OZ034815">
    <property type="protein sequence ID" value="CAL1373117.1"/>
    <property type="molecule type" value="Genomic_DNA"/>
</dbReference>
<dbReference type="CDD" id="cd14702">
    <property type="entry name" value="bZIP_plant_GBF1"/>
    <property type="match status" value="1"/>
</dbReference>
<evidence type="ECO:0000313" key="11">
    <source>
        <dbReference type="Proteomes" id="UP001497516"/>
    </source>
</evidence>
<evidence type="ECO:0000256" key="4">
    <source>
        <dbReference type="ARBA" id="ARBA00023125"/>
    </source>
</evidence>
<comment type="subcellular location">
    <subcellularLocation>
        <location evidence="1">Nucleus</location>
    </subcellularLocation>
</comment>
<organism evidence="10 11">
    <name type="scientific">Linum trigynum</name>
    <dbReference type="NCBI Taxonomy" id="586398"/>
    <lineage>
        <taxon>Eukaryota</taxon>
        <taxon>Viridiplantae</taxon>
        <taxon>Streptophyta</taxon>
        <taxon>Embryophyta</taxon>
        <taxon>Tracheophyta</taxon>
        <taxon>Spermatophyta</taxon>
        <taxon>Magnoliopsida</taxon>
        <taxon>eudicotyledons</taxon>
        <taxon>Gunneridae</taxon>
        <taxon>Pentapetalae</taxon>
        <taxon>rosids</taxon>
        <taxon>fabids</taxon>
        <taxon>Malpighiales</taxon>
        <taxon>Linaceae</taxon>
        <taxon>Linum</taxon>
    </lineage>
</organism>
<name>A0AAV2DIK5_9ROSI</name>
<keyword evidence="11" id="KW-1185">Reference proteome</keyword>
<evidence type="ECO:0000256" key="5">
    <source>
        <dbReference type="ARBA" id="ARBA00023163"/>
    </source>
</evidence>
<proteinExistence type="inferred from homology"/>
<gene>
    <name evidence="10" type="ORF">LTRI10_LOCUS15067</name>
</gene>
<dbReference type="InterPro" id="IPR004827">
    <property type="entry name" value="bZIP"/>
</dbReference>
<dbReference type="PANTHER" id="PTHR45967:SF28">
    <property type="entry name" value="BASIC-LEUCINE ZIPPER (BZIP) TRANSCRIPTION FACTOR FAMILY PROTEIN"/>
    <property type="match status" value="1"/>
</dbReference>
<accession>A0AAV2DIK5</accession>
<feature type="coiled-coil region" evidence="7">
    <location>
        <begin position="165"/>
        <end position="244"/>
    </location>
</feature>
<evidence type="ECO:0000256" key="8">
    <source>
        <dbReference type="SAM" id="MobiDB-lite"/>
    </source>
</evidence>
<dbReference type="AlphaFoldDB" id="A0AAV2DIK5"/>
<comment type="similarity">
    <text evidence="2">Belongs to the bZIP family.</text>
</comment>
<evidence type="ECO:0000256" key="1">
    <source>
        <dbReference type="ARBA" id="ARBA00004123"/>
    </source>
</evidence>
<keyword evidence="6" id="KW-0539">Nucleus</keyword>
<evidence type="ECO:0000256" key="2">
    <source>
        <dbReference type="ARBA" id="ARBA00007163"/>
    </source>
</evidence>
<protein>
    <recommendedName>
        <fullName evidence="9">BZIP domain-containing protein</fullName>
    </recommendedName>
</protein>
<dbReference type="Pfam" id="PF00170">
    <property type="entry name" value="bZIP_1"/>
    <property type="match status" value="1"/>
</dbReference>
<dbReference type="GO" id="GO:0003700">
    <property type="term" value="F:DNA-binding transcription factor activity"/>
    <property type="evidence" value="ECO:0007669"/>
    <property type="project" value="InterPro"/>
</dbReference>
<dbReference type="PANTHER" id="PTHR45967">
    <property type="entry name" value="G-BOX-BINDING FACTOR 3-RELATED"/>
    <property type="match status" value="1"/>
</dbReference>
<dbReference type="InterPro" id="IPR044827">
    <property type="entry name" value="GBF-like"/>
</dbReference>
<keyword evidence="5" id="KW-0804">Transcription</keyword>
<sequence length="473" mass="51436">MEMGRVAEWSSNSAAASSSTAASSSASSSSSFSSAAAAGVDRMVRVELEAAEALADLAHLAMREGGGSPSKWGSKGKRAKKRVKSESPPPPTHHSALNTVLDSVQDLPPDQPAAEDFQQQQQPVCGSETIAISPVKPEKSADLLHKRCGARSFPPFGGGRSRQVLTEAEKEARRLRRILANRESARQTIRRRQALCEELTRKAACLAVENENLKREKELALKEQESLETTNRQLKSQMAKAIKAVVVEEAGVELKQSWFQMPNHHPPANCQMLFYNQHAFAPFCWPPIVQSQEAQETSSNTNARTSLYLMSCPWFLPVADNSANAQHHPQSSHDFKHFHNVVATTVDDQCSGGTSIPQKVESEAAEVMVIDDLNEIPVGDRGGEYDGQQDEVIFAPSVAPSSIDGVKSEIDLQSCSGAGDGAKLKAGLTCDHNVFSFSSKKLVDAAAATVARRRRKELTRLKNLHGRQCRTNC</sequence>
<dbReference type="InterPro" id="IPR045314">
    <property type="entry name" value="bZIP_plant_GBF1"/>
</dbReference>
<dbReference type="GO" id="GO:0043565">
    <property type="term" value="F:sequence-specific DNA binding"/>
    <property type="evidence" value="ECO:0007669"/>
    <property type="project" value="InterPro"/>
</dbReference>
<reference evidence="10 11" key="1">
    <citation type="submission" date="2024-04" db="EMBL/GenBank/DDBJ databases">
        <authorList>
            <person name="Fracassetti M."/>
        </authorList>
    </citation>
    <scope>NUCLEOTIDE SEQUENCE [LARGE SCALE GENOMIC DNA]</scope>
</reference>
<evidence type="ECO:0000313" key="10">
    <source>
        <dbReference type="EMBL" id="CAL1373117.1"/>
    </source>
</evidence>
<feature type="domain" description="BZIP" evidence="9">
    <location>
        <begin position="171"/>
        <end position="234"/>
    </location>
</feature>
<dbReference type="PROSITE" id="PS50217">
    <property type="entry name" value="BZIP"/>
    <property type="match status" value="1"/>
</dbReference>
<evidence type="ECO:0000256" key="3">
    <source>
        <dbReference type="ARBA" id="ARBA00023015"/>
    </source>
</evidence>